<dbReference type="InterPro" id="IPR011004">
    <property type="entry name" value="Trimer_LpxA-like_sf"/>
</dbReference>
<dbReference type="CDD" id="cd03360">
    <property type="entry name" value="LbH_AT_putative"/>
    <property type="match status" value="1"/>
</dbReference>
<evidence type="ECO:0000313" key="3">
    <source>
        <dbReference type="Proteomes" id="UP001168537"/>
    </source>
</evidence>
<keyword evidence="3" id="KW-1185">Reference proteome</keyword>
<dbReference type="PANTHER" id="PTHR43300:SF7">
    <property type="entry name" value="UDP-N-ACETYLBACILLOSAMINE N-ACETYLTRANSFERASE"/>
    <property type="match status" value="1"/>
</dbReference>
<dbReference type="Proteomes" id="UP001168537">
    <property type="component" value="Unassembled WGS sequence"/>
</dbReference>
<gene>
    <name evidence="2" type="ORF">QWY29_18185</name>
</gene>
<protein>
    <submittedName>
        <fullName evidence="2">NeuD/PglB/VioB family sugar acetyltransferase</fullName>
    </submittedName>
</protein>
<dbReference type="SUPFAM" id="SSF51161">
    <property type="entry name" value="Trimeric LpxA-like enzymes"/>
    <property type="match status" value="1"/>
</dbReference>
<dbReference type="RefSeq" id="WP_300962586.1">
    <property type="nucleotide sequence ID" value="NZ_JAUHJR010000011.1"/>
</dbReference>
<accession>A0ABT8EYN6</accession>
<dbReference type="InterPro" id="IPR020019">
    <property type="entry name" value="AcTrfase_PglD-like"/>
</dbReference>
<organism evidence="2 3">
    <name type="scientific">Nocardioides abyssi</name>
    <dbReference type="NCBI Taxonomy" id="3058370"/>
    <lineage>
        <taxon>Bacteria</taxon>
        <taxon>Bacillati</taxon>
        <taxon>Actinomycetota</taxon>
        <taxon>Actinomycetes</taxon>
        <taxon>Propionibacteriales</taxon>
        <taxon>Nocardioidaceae</taxon>
        <taxon>Nocardioides</taxon>
    </lineage>
</organism>
<dbReference type="InterPro" id="IPR050179">
    <property type="entry name" value="Trans_hexapeptide_repeat"/>
</dbReference>
<dbReference type="NCBIfam" id="TIGR03570">
    <property type="entry name" value="NeuD_NnaD"/>
    <property type="match status" value="1"/>
</dbReference>
<sequence length="214" mass="21863">MAEPIVVIGAGGFGREVLDVISAINEASPEAIWEVLGVVDDSPTPANLARLEKRGVTYLGGTEVPLGWQEPSSYVVGIGSPSVRRVLAERYDASSFQAAVLVHPTATHGYDVSIDHGTVVCAGVRLTTNIALGRHVHLNLNGTVGHDTTLGDFVSVNPLASVSGDCVLEDDVLIGVGGVVLNGVTVGKGATVGGSACVVRDVPPGVVVKGVPAR</sequence>
<dbReference type="EMBL" id="JAUHJR010000011">
    <property type="protein sequence ID" value="MDN4163306.1"/>
    <property type="molecule type" value="Genomic_DNA"/>
</dbReference>
<dbReference type="Gene3D" id="2.160.10.10">
    <property type="entry name" value="Hexapeptide repeat proteins"/>
    <property type="match status" value="1"/>
</dbReference>
<dbReference type="Gene3D" id="3.40.50.20">
    <property type="match status" value="1"/>
</dbReference>
<dbReference type="Pfam" id="PF17836">
    <property type="entry name" value="PglD_N"/>
    <property type="match status" value="1"/>
</dbReference>
<dbReference type="PANTHER" id="PTHR43300">
    <property type="entry name" value="ACETYLTRANSFERASE"/>
    <property type="match status" value="1"/>
</dbReference>
<evidence type="ECO:0000259" key="1">
    <source>
        <dbReference type="Pfam" id="PF17836"/>
    </source>
</evidence>
<dbReference type="InterPro" id="IPR041561">
    <property type="entry name" value="PglD_N"/>
</dbReference>
<proteinExistence type="predicted"/>
<feature type="domain" description="PglD N-terminal" evidence="1">
    <location>
        <begin position="5"/>
        <end position="90"/>
    </location>
</feature>
<comment type="caution">
    <text evidence="2">The sequence shown here is derived from an EMBL/GenBank/DDBJ whole genome shotgun (WGS) entry which is preliminary data.</text>
</comment>
<evidence type="ECO:0000313" key="2">
    <source>
        <dbReference type="EMBL" id="MDN4163306.1"/>
    </source>
</evidence>
<reference evidence="2" key="1">
    <citation type="submission" date="2023-06" db="EMBL/GenBank/DDBJ databases">
        <title>Draft genome sequence of Nocardioides sp. SOB72.</title>
        <authorList>
            <person name="Zhang G."/>
        </authorList>
    </citation>
    <scope>NUCLEOTIDE SEQUENCE</scope>
    <source>
        <strain evidence="2">SOB72</strain>
    </source>
</reference>
<name>A0ABT8EYN6_9ACTN</name>